<evidence type="ECO:0000313" key="1">
    <source>
        <dbReference type="EMBL" id="EGT51752.1"/>
    </source>
</evidence>
<dbReference type="EMBL" id="GL379835">
    <property type="protein sequence ID" value="EGT51752.1"/>
    <property type="molecule type" value="Genomic_DNA"/>
</dbReference>
<dbReference type="InParanoid" id="G0N3M7"/>
<reference evidence="2" key="1">
    <citation type="submission" date="2011-07" db="EMBL/GenBank/DDBJ databases">
        <authorList>
            <consortium name="Caenorhabditis brenneri Sequencing and Analysis Consortium"/>
            <person name="Wilson R.K."/>
        </authorList>
    </citation>
    <scope>NUCLEOTIDE SEQUENCE [LARGE SCALE GENOMIC DNA]</scope>
    <source>
        <strain evidence="2">PB2801</strain>
    </source>
</reference>
<dbReference type="HOGENOM" id="CLU_3160418_0_0_1"/>
<dbReference type="OrthoDB" id="5820972at2759"/>
<keyword evidence="2" id="KW-1185">Reference proteome</keyword>
<dbReference type="Proteomes" id="UP000008068">
    <property type="component" value="Unassembled WGS sequence"/>
</dbReference>
<sequence length="48" mass="5689">MVCAVLVFSHDKDFVINLDIQYLRAMVDSYPKLLRVVIEAREERFKNC</sequence>
<organism evidence="2">
    <name type="scientific">Caenorhabditis brenneri</name>
    <name type="common">Nematode worm</name>
    <dbReference type="NCBI Taxonomy" id="135651"/>
    <lineage>
        <taxon>Eukaryota</taxon>
        <taxon>Metazoa</taxon>
        <taxon>Ecdysozoa</taxon>
        <taxon>Nematoda</taxon>
        <taxon>Chromadorea</taxon>
        <taxon>Rhabditida</taxon>
        <taxon>Rhabditina</taxon>
        <taxon>Rhabditomorpha</taxon>
        <taxon>Rhabditoidea</taxon>
        <taxon>Rhabditidae</taxon>
        <taxon>Peloderinae</taxon>
        <taxon>Caenorhabditis</taxon>
    </lineage>
</organism>
<gene>
    <name evidence="1" type="ORF">CAEBREN_08818</name>
</gene>
<protein>
    <submittedName>
        <fullName evidence="1">Uncharacterized protein</fullName>
    </submittedName>
</protein>
<dbReference type="AlphaFoldDB" id="G0N3M7"/>
<proteinExistence type="predicted"/>
<name>G0N3M7_CAEBE</name>
<accession>G0N3M7</accession>
<evidence type="ECO:0000313" key="2">
    <source>
        <dbReference type="Proteomes" id="UP000008068"/>
    </source>
</evidence>